<proteinExistence type="inferred from homology"/>
<dbReference type="AlphaFoldDB" id="A0A6J7NP16"/>
<dbReference type="SUPFAM" id="SSF58014">
    <property type="entry name" value="Coiled-coil domain of nucleotide exchange factor GrpE"/>
    <property type="match status" value="1"/>
</dbReference>
<keyword evidence="2" id="KW-0143">Chaperone</keyword>
<dbReference type="GO" id="GO:0051082">
    <property type="term" value="F:unfolded protein binding"/>
    <property type="evidence" value="ECO:0007669"/>
    <property type="project" value="TreeGrafter"/>
</dbReference>
<dbReference type="GO" id="GO:0051087">
    <property type="term" value="F:protein-folding chaperone binding"/>
    <property type="evidence" value="ECO:0007669"/>
    <property type="project" value="InterPro"/>
</dbReference>
<accession>A0A6J7NP16</accession>
<dbReference type="Pfam" id="PF01025">
    <property type="entry name" value="GrpE"/>
    <property type="match status" value="1"/>
</dbReference>
<dbReference type="PRINTS" id="PR00773">
    <property type="entry name" value="GRPEPROTEIN"/>
</dbReference>
<dbReference type="GO" id="GO:0000774">
    <property type="term" value="F:adenyl-nucleotide exchange factor activity"/>
    <property type="evidence" value="ECO:0007669"/>
    <property type="project" value="InterPro"/>
</dbReference>
<dbReference type="Gene3D" id="2.30.22.10">
    <property type="entry name" value="Head domain of nucleotide exchange factor GrpE"/>
    <property type="match status" value="1"/>
</dbReference>
<feature type="compositionally biased region" description="Low complexity" evidence="3">
    <location>
        <begin position="31"/>
        <end position="42"/>
    </location>
</feature>
<evidence type="ECO:0000256" key="1">
    <source>
        <dbReference type="ARBA" id="ARBA00009054"/>
    </source>
</evidence>
<evidence type="ECO:0000313" key="4">
    <source>
        <dbReference type="EMBL" id="CAB4963513.1"/>
    </source>
</evidence>
<protein>
    <submittedName>
        <fullName evidence="5">Unannotated protein</fullName>
    </submittedName>
</protein>
<dbReference type="GO" id="GO:0006457">
    <property type="term" value="P:protein folding"/>
    <property type="evidence" value="ECO:0007669"/>
    <property type="project" value="InterPro"/>
</dbReference>
<dbReference type="HAMAP" id="MF_01151">
    <property type="entry name" value="GrpE"/>
    <property type="match status" value="1"/>
</dbReference>
<dbReference type="InterPro" id="IPR013805">
    <property type="entry name" value="GrpE_CC"/>
</dbReference>
<dbReference type="InterPro" id="IPR000740">
    <property type="entry name" value="GrpE"/>
</dbReference>
<comment type="similarity">
    <text evidence="1">Belongs to the GrpE family.</text>
</comment>
<dbReference type="Gene3D" id="3.90.20.20">
    <property type="match status" value="1"/>
</dbReference>
<evidence type="ECO:0000256" key="2">
    <source>
        <dbReference type="ARBA" id="ARBA00023186"/>
    </source>
</evidence>
<dbReference type="InterPro" id="IPR009012">
    <property type="entry name" value="GrpE_head"/>
</dbReference>
<dbReference type="CDD" id="cd00446">
    <property type="entry name" value="GrpE"/>
    <property type="match status" value="1"/>
</dbReference>
<evidence type="ECO:0000313" key="5">
    <source>
        <dbReference type="EMBL" id="CAB4991694.1"/>
    </source>
</evidence>
<gene>
    <name evidence="4" type="ORF">UFOPK3773_02162</name>
    <name evidence="5" type="ORF">UFOPK3992_00081</name>
</gene>
<reference evidence="5" key="1">
    <citation type="submission" date="2020-05" db="EMBL/GenBank/DDBJ databases">
        <authorList>
            <person name="Chiriac C."/>
            <person name="Salcher M."/>
            <person name="Ghai R."/>
            <person name="Kavagutti S V."/>
        </authorList>
    </citation>
    <scope>NUCLEOTIDE SEQUENCE</scope>
</reference>
<dbReference type="EMBL" id="CAFBOZ010000007">
    <property type="protein sequence ID" value="CAB4991694.1"/>
    <property type="molecule type" value="Genomic_DNA"/>
</dbReference>
<dbReference type="PANTHER" id="PTHR21237">
    <property type="entry name" value="GRPE PROTEIN"/>
    <property type="match status" value="1"/>
</dbReference>
<dbReference type="PANTHER" id="PTHR21237:SF23">
    <property type="entry name" value="GRPE PROTEIN HOMOLOG, MITOCHONDRIAL"/>
    <property type="match status" value="1"/>
</dbReference>
<dbReference type="SUPFAM" id="SSF51064">
    <property type="entry name" value="Head domain of nucleotide exchange factor GrpE"/>
    <property type="match status" value="1"/>
</dbReference>
<organism evidence="5">
    <name type="scientific">freshwater metagenome</name>
    <dbReference type="NCBI Taxonomy" id="449393"/>
    <lineage>
        <taxon>unclassified sequences</taxon>
        <taxon>metagenomes</taxon>
        <taxon>ecological metagenomes</taxon>
    </lineage>
</organism>
<evidence type="ECO:0000256" key="3">
    <source>
        <dbReference type="SAM" id="MobiDB-lite"/>
    </source>
</evidence>
<dbReference type="GO" id="GO:0042803">
    <property type="term" value="F:protein homodimerization activity"/>
    <property type="evidence" value="ECO:0007669"/>
    <property type="project" value="InterPro"/>
</dbReference>
<sequence length="206" mass="21911">MSTPHVDPAEPAGFTVNDKRRIDPTTGQVRAPQGAAPAGEGPLDPFVEESAEADTVEADVIAVEAAVAELTADLQRVHAEYANYRKRVDRDRELVGEMATAKALAALLPILDDIGRAREHGELEGAFRSVGETLEATIAKLGLETYGAEGEEFDPTQHEALTHSADEAGDGPTVTVVTAVYQPGYRFGERIVRPARVAVADRPATA</sequence>
<name>A0A6J7NP16_9ZZZZ</name>
<dbReference type="EMBL" id="CAFBNF010000341">
    <property type="protein sequence ID" value="CAB4963513.1"/>
    <property type="molecule type" value="Genomic_DNA"/>
</dbReference>
<feature type="region of interest" description="Disordered" evidence="3">
    <location>
        <begin position="1"/>
        <end position="45"/>
    </location>
</feature>